<dbReference type="EMBL" id="KE561162">
    <property type="protein sequence ID" value="EPZ32268.1"/>
    <property type="molecule type" value="Genomic_DNA"/>
</dbReference>
<evidence type="ECO:0000313" key="3">
    <source>
        <dbReference type="Proteomes" id="UP000030755"/>
    </source>
</evidence>
<proteinExistence type="predicted"/>
<dbReference type="AlphaFoldDB" id="A0A075AQ00"/>
<accession>A0A075AQ00</accession>
<dbReference type="HOGENOM" id="CLU_2442105_0_0_1"/>
<evidence type="ECO:0000313" key="2">
    <source>
        <dbReference type="EMBL" id="EPZ32268.1"/>
    </source>
</evidence>
<keyword evidence="3" id="KW-1185">Reference proteome</keyword>
<dbReference type="Pfam" id="PF01105">
    <property type="entry name" value="EMP24_GP25L"/>
    <property type="match status" value="1"/>
</dbReference>
<organism evidence="2 3">
    <name type="scientific">Rozella allomycis (strain CSF55)</name>
    <dbReference type="NCBI Taxonomy" id="988480"/>
    <lineage>
        <taxon>Eukaryota</taxon>
        <taxon>Fungi</taxon>
        <taxon>Fungi incertae sedis</taxon>
        <taxon>Cryptomycota</taxon>
        <taxon>Cryptomycota incertae sedis</taxon>
        <taxon>Rozella</taxon>
    </lineage>
</organism>
<protein>
    <recommendedName>
        <fullName evidence="1">GOLD domain-containing protein</fullName>
    </recommendedName>
</protein>
<sequence>MTYKLSPYENACFYENIKTANKRFFFYYAVETGGDNFQIDTLIRDPSNVVIHDKKMEQQDLSYVMVLSKSRSIVATLKYGALNKSRATIA</sequence>
<dbReference type="Proteomes" id="UP000030755">
    <property type="component" value="Unassembled WGS sequence"/>
</dbReference>
<dbReference type="InterPro" id="IPR009038">
    <property type="entry name" value="GOLD_dom"/>
</dbReference>
<feature type="domain" description="GOLD" evidence="1">
    <location>
        <begin position="1"/>
        <end position="63"/>
    </location>
</feature>
<gene>
    <name evidence="2" type="ORF">O9G_003412</name>
</gene>
<reference evidence="2 3" key="1">
    <citation type="journal article" date="2013" name="Curr. Biol.">
        <title>Shared signatures of parasitism and phylogenomics unite Cryptomycota and microsporidia.</title>
        <authorList>
            <person name="James T.Y."/>
            <person name="Pelin A."/>
            <person name="Bonen L."/>
            <person name="Ahrendt S."/>
            <person name="Sain D."/>
            <person name="Corradi N."/>
            <person name="Stajich J.E."/>
        </authorList>
    </citation>
    <scope>NUCLEOTIDE SEQUENCE [LARGE SCALE GENOMIC DNA]</scope>
    <source>
        <strain evidence="2 3">CSF55</strain>
    </source>
</reference>
<dbReference type="OrthoDB" id="1929172at2759"/>
<name>A0A075AQ00_ROZAC</name>
<evidence type="ECO:0000259" key="1">
    <source>
        <dbReference type="Pfam" id="PF01105"/>
    </source>
</evidence>